<dbReference type="SUPFAM" id="SSF53448">
    <property type="entry name" value="Nucleotide-diphospho-sugar transferases"/>
    <property type="match status" value="1"/>
</dbReference>
<protein>
    <submittedName>
        <fullName evidence="3">Glycosyltransferase</fullName>
        <ecNumber evidence="3">2.4.-.-</ecNumber>
    </submittedName>
</protein>
<feature type="transmembrane region" description="Helical" evidence="1">
    <location>
        <begin position="287"/>
        <end position="309"/>
    </location>
</feature>
<evidence type="ECO:0000313" key="3">
    <source>
        <dbReference type="EMBL" id="MCW3806241.1"/>
    </source>
</evidence>
<feature type="transmembrane region" description="Helical" evidence="1">
    <location>
        <begin position="236"/>
        <end position="257"/>
    </location>
</feature>
<gene>
    <name evidence="3" type="ORF">OM074_11445</name>
</gene>
<sequence length="328" mass="37652">MPKFSVIIPVYNRPQEVDELLHSLSEVNYTDFEVIIIEDGSHLQSEDICNGYKKNLDIHYHYQKNSGPGPARNEGAKHATGDILIFFDSDCLIPENYFTVVEKSFVDSDCYGGPDRAHESFNNIQKAINYSMTSILTTGGIRGGNKKMDKFYPRSFNLGIKKQVFMELKGFKKLRFGEDLDFSMRLIEKGHTSILIEDAWVFHKRRNNFKSFFKQVYNSGIARINLNFRHPGTIKMVHWIPAIFTIAYPVWIIISLLVPNTGWLLLIPPIAFLTHALFTIKEVIPSFLATITSFTQIFGYGSGFLSAFIKRNLLKQGEFNAFEENFYQ</sequence>
<organism evidence="3 4">
    <name type="scientific">Plebeiibacterium marinum</name>
    <dbReference type="NCBI Taxonomy" id="2992111"/>
    <lineage>
        <taxon>Bacteria</taxon>
        <taxon>Pseudomonadati</taxon>
        <taxon>Bacteroidota</taxon>
        <taxon>Bacteroidia</taxon>
        <taxon>Marinilabiliales</taxon>
        <taxon>Marinilabiliaceae</taxon>
        <taxon>Plebeiibacterium</taxon>
    </lineage>
</organism>
<evidence type="ECO:0000259" key="2">
    <source>
        <dbReference type="Pfam" id="PF00535"/>
    </source>
</evidence>
<name>A0AAE3MER5_9BACT</name>
<dbReference type="AlphaFoldDB" id="A0AAE3MER5"/>
<keyword evidence="4" id="KW-1185">Reference proteome</keyword>
<feature type="transmembrane region" description="Helical" evidence="1">
    <location>
        <begin position="263"/>
        <end position="280"/>
    </location>
</feature>
<evidence type="ECO:0000256" key="1">
    <source>
        <dbReference type="SAM" id="Phobius"/>
    </source>
</evidence>
<dbReference type="InterPro" id="IPR029044">
    <property type="entry name" value="Nucleotide-diphossugar_trans"/>
</dbReference>
<dbReference type="PANTHER" id="PTHR22916:SF64">
    <property type="entry name" value="TRANSFERASE, PUTATIVE-RELATED"/>
    <property type="match status" value="1"/>
</dbReference>
<proteinExistence type="predicted"/>
<dbReference type="Gene3D" id="3.90.550.10">
    <property type="entry name" value="Spore Coat Polysaccharide Biosynthesis Protein SpsA, Chain A"/>
    <property type="match status" value="1"/>
</dbReference>
<dbReference type="RefSeq" id="WP_301199613.1">
    <property type="nucleotide sequence ID" value="NZ_JAPDPI010000021.1"/>
</dbReference>
<dbReference type="GO" id="GO:0016758">
    <property type="term" value="F:hexosyltransferase activity"/>
    <property type="evidence" value="ECO:0007669"/>
    <property type="project" value="UniProtKB-ARBA"/>
</dbReference>
<keyword evidence="3" id="KW-0808">Transferase</keyword>
<comment type="caution">
    <text evidence="3">The sequence shown here is derived from an EMBL/GenBank/DDBJ whole genome shotgun (WGS) entry which is preliminary data.</text>
</comment>
<evidence type="ECO:0000313" key="4">
    <source>
        <dbReference type="Proteomes" id="UP001207408"/>
    </source>
</evidence>
<accession>A0AAE3MER5</accession>
<dbReference type="EMBL" id="JAPDPI010000021">
    <property type="protein sequence ID" value="MCW3806241.1"/>
    <property type="molecule type" value="Genomic_DNA"/>
</dbReference>
<feature type="domain" description="Glycosyltransferase 2-like" evidence="2">
    <location>
        <begin position="5"/>
        <end position="133"/>
    </location>
</feature>
<dbReference type="PANTHER" id="PTHR22916">
    <property type="entry name" value="GLYCOSYLTRANSFERASE"/>
    <property type="match status" value="1"/>
</dbReference>
<dbReference type="Proteomes" id="UP001207408">
    <property type="component" value="Unassembled WGS sequence"/>
</dbReference>
<dbReference type="EC" id="2.4.-.-" evidence="3"/>
<keyword evidence="1" id="KW-0472">Membrane</keyword>
<dbReference type="InterPro" id="IPR001173">
    <property type="entry name" value="Glyco_trans_2-like"/>
</dbReference>
<dbReference type="Pfam" id="PF00535">
    <property type="entry name" value="Glycos_transf_2"/>
    <property type="match status" value="1"/>
</dbReference>
<reference evidence="3" key="1">
    <citation type="submission" date="2022-10" db="EMBL/GenBank/DDBJ databases">
        <authorList>
            <person name="Yu W.X."/>
        </authorList>
    </citation>
    <scope>NUCLEOTIDE SEQUENCE</scope>
    <source>
        <strain evidence="3">D04</strain>
    </source>
</reference>
<keyword evidence="1" id="KW-1133">Transmembrane helix</keyword>
<keyword evidence="1" id="KW-0812">Transmembrane</keyword>
<keyword evidence="3" id="KW-0328">Glycosyltransferase</keyword>